<dbReference type="InterPro" id="IPR002048">
    <property type="entry name" value="EF_hand_dom"/>
</dbReference>
<dbReference type="SMART" id="SM00232">
    <property type="entry name" value="JAB_MPN"/>
    <property type="match status" value="1"/>
</dbReference>
<evidence type="ECO:0000256" key="1">
    <source>
        <dbReference type="ARBA" id="ARBA00004651"/>
    </source>
</evidence>
<organism evidence="12">
    <name type="scientific">Cladocopium goreaui</name>
    <dbReference type="NCBI Taxonomy" id="2562237"/>
    <lineage>
        <taxon>Eukaryota</taxon>
        <taxon>Sar</taxon>
        <taxon>Alveolata</taxon>
        <taxon>Dinophyceae</taxon>
        <taxon>Suessiales</taxon>
        <taxon>Symbiodiniaceae</taxon>
        <taxon>Cladocopium</taxon>
    </lineage>
</organism>
<evidence type="ECO:0000259" key="10">
    <source>
        <dbReference type="PROSITE" id="PS50222"/>
    </source>
</evidence>
<keyword evidence="7" id="KW-0175">Coiled coil</keyword>
<keyword evidence="2" id="KW-1003">Cell membrane</keyword>
<dbReference type="InterPro" id="IPR051258">
    <property type="entry name" value="Diverse_Substrate_Transporter"/>
</dbReference>
<evidence type="ECO:0000256" key="7">
    <source>
        <dbReference type="SAM" id="Coils"/>
    </source>
</evidence>
<feature type="region of interest" description="Disordered" evidence="8">
    <location>
        <begin position="2048"/>
        <end position="2067"/>
    </location>
</feature>
<dbReference type="Pfam" id="PF00892">
    <property type="entry name" value="EamA"/>
    <property type="match status" value="2"/>
</dbReference>
<dbReference type="GO" id="GO:0005886">
    <property type="term" value="C:plasma membrane"/>
    <property type="evidence" value="ECO:0007669"/>
    <property type="project" value="UniProtKB-SubCell"/>
</dbReference>
<evidence type="ECO:0000313" key="12">
    <source>
        <dbReference type="EMBL" id="CAI4011040.1"/>
    </source>
</evidence>
<evidence type="ECO:0000256" key="4">
    <source>
        <dbReference type="ARBA" id="ARBA00022837"/>
    </source>
</evidence>
<evidence type="ECO:0000256" key="3">
    <source>
        <dbReference type="ARBA" id="ARBA00022692"/>
    </source>
</evidence>
<dbReference type="Gene3D" id="3.30.420.10">
    <property type="entry name" value="Ribonuclease H-like superfamily/Ribonuclease H"/>
    <property type="match status" value="1"/>
</dbReference>
<evidence type="ECO:0000256" key="9">
    <source>
        <dbReference type="SAM" id="Phobius"/>
    </source>
</evidence>
<reference evidence="13" key="2">
    <citation type="submission" date="2024-04" db="EMBL/GenBank/DDBJ databases">
        <authorList>
            <person name="Chen Y."/>
            <person name="Shah S."/>
            <person name="Dougan E. K."/>
            <person name="Thang M."/>
            <person name="Chan C."/>
        </authorList>
    </citation>
    <scope>NUCLEOTIDE SEQUENCE [LARGE SCALE GENOMIC DNA]</scope>
</reference>
<feature type="domain" description="MPN" evidence="11">
    <location>
        <begin position="189"/>
        <end position="325"/>
    </location>
</feature>
<dbReference type="InterPro" id="IPR036397">
    <property type="entry name" value="RNaseH_sf"/>
</dbReference>
<keyword evidence="4" id="KW-0106">Calcium</keyword>
<dbReference type="GO" id="GO:0003676">
    <property type="term" value="F:nucleic acid binding"/>
    <property type="evidence" value="ECO:0007669"/>
    <property type="project" value="InterPro"/>
</dbReference>
<feature type="coiled-coil region" evidence="7">
    <location>
        <begin position="2268"/>
        <end position="2326"/>
    </location>
</feature>
<dbReference type="PANTHER" id="PTHR42920:SF5">
    <property type="entry name" value="EAMA DOMAIN-CONTAINING PROTEIN"/>
    <property type="match status" value="1"/>
</dbReference>
<feature type="transmembrane region" description="Helical" evidence="9">
    <location>
        <begin position="585"/>
        <end position="606"/>
    </location>
</feature>
<evidence type="ECO:0000256" key="2">
    <source>
        <dbReference type="ARBA" id="ARBA00022475"/>
    </source>
</evidence>
<comment type="subcellular location">
    <subcellularLocation>
        <location evidence="1">Cell membrane</location>
        <topology evidence="1">Multi-pass membrane protein</topology>
    </subcellularLocation>
</comment>
<feature type="transmembrane region" description="Helical" evidence="9">
    <location>
        <begin position="525"/>
        <end position="544"/>
    </location>
</feature>
<dbReference type="GO" id="GO:0008237">
    <property type="term" value="F:metallopeptidase activity"/>
    <property type="evidence" value="ECO:0007669"/>
    <property type="project" value="InterPro"/>
</dbReference>
<feature type="compositionally biased region" description="Low complexity" evidence="8">
    <location>
        <begin position="1032"/>
        <end position="1041"/>
    </location>
</feature>
<feature type="transmembrane region" description="Helical" evidence="9">
    <location>
        <begin position="655"/>
        <end position="674"/>
    </location>
</feature>
<keyword evidence="14" id="KW-0648">Protein biosynthesis</keyword>
<dbReference type="PANTHER" id="PTHR42920">
    <property type="entry name" value="OS03G0707200 PROTEIN-RELATED"/>
    <property type="match status" value="1"/>
</dbReference>
<dbReference type="InterPro" id="IPR000620">
    <property type="entry name" value="EamA_dom"/>
</dbReference>
<keyword evidence="14" id="KW-0396">Initiation factor</keyword>
<dbReference type="Proteomes" id="UP001152797">
    <property type="component" value="Unassembled WGS sequence"/>
</dbReference>
<dbReference type="EMBL" id="CAMXCT010005001">
    <property type="protein sequence ID" value="CAI4011040.1"/>
    <property type="molecule type" value="Genomic_DNA"/>
</dbReference>
<feature type="compositionally biased region" description="Basic and acidic residues" evidence="8">
    <location>
        <begin position="1421"/>
        <end position="1439"/>
    </location>
</feature>
<dbReference type="InterPro" id="IPR011992">
    <property type="entry name" value="EF-hand-dom_pair"/>
</dbReference>
<dbReference type="Pfam" id="PF19445">
    <property type="entry name" value="eIF3h_C"/>
    <property type="match status" value="1"/>
</dbReference>
<feature type="region of interest" description="Disordered" evidence="8">
    <location>
        <begin position="1026"/>
        <end position="1059"/>
    </location>
</feature>
<dbReference type="SUPFAM" id="SSF47473">
    <property type="entry name" value="EF-hand"/>
    <property type="match status" value="1"/>
</dbReference>
<dbReference type="EMBL" id="CAMXCT030005001">
    <property type="protein sequence ID" value="CAL4798352.1"/>
    <property type="molecule type" value="Genomic_DNA"/>
</dbReference>
<dbReference type="Gene3D" id="3.40.140.10">
    <property type="entry name" value="Cytidine Deaminase, domain 2"/>
    <property type="match status" value="1"/>
</dbReference>
<feature type="region of interest" description="Disordered" evidence="8">
    <location>
        <begin position="1470"/>
        <end position="1494"/>
    </location>
</feature>
<feature type="compositionally biased region" description="Low complexity" evidence="8">
    <location>
        <begin position="3622"/>
        <end position="3636"/>
    </location>
</feature>
<feature type="transmembrane region" description="Helical" evidence="9">
    <location>
        <begin position="550"/>
        <end position="573"/>
    </location>
</feature>
<dbReference type="EMBL" id="CAMXCT020005001">
    <property type="protein sequence ID" value="CAL1164415.1"/>
    <property type="molecule type" value="Genomic_DNA"/>
</dbReference>
<dbReference type="Pfam" id="PF01398">
    <property type="entry name" value="JAB"/>
    <property type="match status" value="1"/>
</dbReference>
<evidence type="ECO:0000313" key="13">
    <source>
        <dbReference type="EMBL" id="CAL1164415.1"/>
    </source>
</evidence>
<dbReference type="InterPro" id="IPR037185">
    <property type="entry name" value="EmrE-like"/>
</dbReference>
<dbReference type="InterPro" id="IPR018247">
    <property type="entry name" value="EF_Hand_1_Ca_BS"/>
</dbReference>
<dbReference type="OrthoDB" id="10265695at2759"/>
<keyword evidence="5 9" id="KW-1133">Transmembrane helix</keyword>
<dbReference type="PROSITE" id="PS50222">
    <property type="entry name" value="EF_HAND_2"/>
    <property type="match status" value="1"/>
</dbReference>
<protein>
    <submittedName>
        <fullName evidence="14">Eukaryotic translation initiation factor 3 subunit H (eIF3h) (Eukaryotic translation initiation factor 3 subunit 3) (eIF-3-gamma) (eIF3 p38 subunit)</fullName>
    </submittedName>
</protein>
<dbReference type="SUPFAM" id="SSF103481">
    <property type="entry name" value="Multidrug resistance efflux transporter EmrE"/>
    <property type="match status" value="2"/>
</dbReference>
<feature type="transmembrane region" description="Helical" evidence="9">
    <location>
        <begin position="470"/>
        <end position="492"/>
    </location>
</feature>
<feature type="domain" description="EF-hand" evidence="10">
    <location>
        <begin position="2105"/>
        <end position="2140"/>
    </location>
</feature>
<dbReference type="GO" id="GO:0005509">
    <property type="term" value="F:calcium ion binding"/>
    <property type="evidence" value="ECO:0007669"/>
    <property type="project" value="InterPro"/>
</dbReference>
<feature type="transmembrane region" description="Helical" evidence="9">
    <location>
        <begin position="498"/>
        <end position="518"/>
    </location>
</feature>
<keyword evidence="3 9" id="KW-0812">Transmembrane</keyword>
<keyword evidence="15" id="KW-1185">Reference proteome</keyword>
<comment type="caution">
    <text evidence="12">The sequence shown here is derived from an EMBL/GenBank/DDBJ whole genome shotgun (WGS) entry which is preliminary data.</text>
</comment>
<dbReference type="InterPro" id="IPR000555">
    <property type="entry name" value="JAMM/MPN+_dom"/>
</dbReference>
<feature type="region of interest" description="Disordered" evidence="8">
    <location>
        <begin position="1415"/>
        <end position="1453"/>
    </location>
</feature>
<evidence type="ECO:0000256" key="5">
    <source>
        <dbReference type="ARBA" id="ARBA00022989"/>
    </source>
</evidence>
<dbReference type="PROSITE" id="PS00018">
    <property type="entry name" value="EF_HAND_1"/>
    <property type="match status" value="1"/>
</dbReference>
<evidence type="ECO:0000259" key="11">
    <source>
        <dbReference type="PROSITE" id="PS50249"/>
    </source>
</evidence>
<feature type="transmembrane region" description="Helical" evidence="9">
    <location>
        <begin position="432"/>
        <end position="449"/>
    </location>
</feature>
<accession>A0A9P1DJY5</accession>
<evidence type="ECO:0000256" key="8">
    <source>
        <dbReference type="SAM" id="MobiDB-lite"/>
    </source>
</evidence>
<feature type="compositionally biased region" description="Basic and acidic residues" evidence="8">
    <location>
        <begin position="2050"/>
        <end position="2060"/>
    </location>
</feature>
<feature type="transmembrane region" description="Helical" evidence="9">
    <location>
        <begin position="626"/>
        <end position="643"/>
    </location>
</feature>
<dbReference type="GO" id="GO:0003743">
    <property type="term" value="F:translation initiation factor activity"/>
    <property type="evidence" value="ECO:0007669"/>
    <property type="project" value="UniProtKB-KW"/>
</dbReference>
<dbReference type="InterPro" id="IPR045810">
    <property type="entry name" value="eIF3h_C"/>
</dbReference>
<evidence type="ECO:0000256" key="6">
    <source>
        <dbReference type="ARBA" id="ARBA00023136"/>
    </source>
</evidence>
<sequence length="3636" mass="401120">MMSSLESEAAILARCHQGGAESKFKVKAAETASAPLLEKGGEEFLVAASLRTLAVALQSYGKEKGLDLEGLFQEAGGGKAIGEAGLQRSPMSFSSTQRAGFQALAPKDFVTYLEKLPEVIGHPEVEFNEDYRVLSGPPHFWFMSGEGKGKGWGKRRDDQAGSEEKIHQYRHSLESGYNAEQSEGDLMSVEMDALVFLQIMKHCRQHAPQPVTGQLLGMDVGNVLQLTHSFGYVQKGAETETQGQIDEGVQFQMDTLRKLREVNVDSNTVGWYQTTHLGQFINKDVIHSQHGFQTEIPRSVLVVYDSLQAAIGKPSFKALQLTKEFMEMPLTRRVLRLRRCVRPLLVVTALAASQSFVAPITQAGHASHAAVTPRGRVSSAAVTGDAQWFRSETGGVALLNVVTMLFGSNQVLIKTLETEDATSGAMDSFMCMSLRFGIAALAMFFVAFAQRRRDDARDAADAVDAAPSGCILTCGAELAVWLFLAFMLQAVGLQYTTASSGALLGSLTIVLVPLLSLLDGRRISHLTWGSVALATMGTALFVGPNALQGAFSSFGDILELGSAALFAVQMWRCERLIRQVPESEVVGLTCLQLALVAGFSFMCVLAEGFSMPLVVETLSTLAPGEWMSVVTMGLVTTAFCLWAEACALQNVDASVAALIYACEPIWGAVFAYLWRGETLEGPCAMCGAGLLFLASMAGVMASTQEKADTMPDRVDESIGDSNPLCHTMRQLTRADVLKVAGLPILATWTWTSISEATFQFLGHWTFPFQEKGVKDGIDVRWRWTSRHRCEFTAGFSGSAFDKLQLHQTELMENDEKAVQRIITLLGGHWGKIGLEKQYEDAESALFHTSQHADESNDSYLARADVAWSKLLSRKLEMKDLQAYILLRGSTLSPEEKKKVILESDQSLEGQLTVSKVAEAIRILGATFFNDMTGNKKTKTKVYSAATLVAEDEEEEAHLATQEELGEDEMLECLLSEGDPDATLVTDFENAVSEIVQEDTALAAAYTSYQDARRRLADKSKYRGFWPVAREPSGSTKGKSSGNKGGGKNKGSWPNKPRRSLQDRILNSTCRLCNRRGHWKAECPFRQSGSTAPASSNNAMPTTTVVVGDAEDDILPMEFVQLPEMSSTTADPNDNTFADLKCEGQTIAETFVSDGKVKKTVSWEISDKVSDEVSQVMRNLVSKHTQSINQNAVRLKELRVKTSVPSIRVRQRSMSLSQRLRRVQGPPAAPEMPSLSHLTLEDLSAEIVTFGQKYLGCHFRDTWEDQEWVQFMVSRYSKSTKESHRRYLRYVELKVEALEQSQETVPPGSNPLGVLRSQAKAKAMARPIGNPINTSLPDMDAIQQRMLNMENALSRVIRHIEDQALMTQLSRSPEEAPFRKALLLRRDGSIQYEKNWEKWVHLSQRQLTRPARASRLNVTVFARDHDKKENPPSPENERSAPEPSSSDQRPEGMLEDAVPDSVVELREPPKFISAETTADSDVASRNAEELSDKPTSVARNVDEFVQRFGIRSTTTTPEAHWQSGKIERHGSFLQTMLDKMDMEHPIQDYNQLQMALNQATHAKNALSIRHGYAPEIIVFGKHSRLPGSVLSDESLPSHESIMEEGDPMSNQEFRQLLHVRESARKAYHIADNSDVLRRAALRRACPSRGDIETPGISENGDHAEVIMYTCHEVANAFTEEAMDTMAWKCEFDMDLGLPLNKYMPSDEESWAMLATTAKKQRTEVKLTELSPTERAEFQAAKESEIQNWIKTGTISTILRHQIPEVIASHAWQLRSFDIKAAFLQGQPQADRITAIDPVPELRRALNLQTSEVCKLNKSSEGSRATNSGYLDVDVHKCLVDPKPFVSDCRAKQKGANGLKLGEDCMRPCHNLEGTAYAYALGLLSADLELEKFMVSVPNPACISQDAHLGPSYRELLKGPVENSVQISQIHDPVAMANLVRDVAVEKPAVTTVTGHDCGCLLYSNSYAAPKADLFEMSVNEMFVEIPIVVTASPLAECFLLDWSIMSPLATSQVDTLDVENQAFFEKNVQLLSSALANLAEEQQKMAQYERNAGRKGDDKGKGKGYRQAQPQPLDTMVLSKQIQNYCKAINNYAGDAFSKVYLVSNKPKERRSALAKLVDADGDGQISLAEFKAIFQLKFVCVTGISMTDVLQVSVSKTTGKVETGEVMEALGPIAKDEATGMERVEVKVLSSGKQGFVTLKGNQGTTFLQESSPFSDFCTSLDKTLEERTAAVRKVITFIQQKGNELTAHNTGPLQEAKAEINKLRPKAQAHAAELQKLKTKVVAAKKDFAKAEAAEKTAHIEAKERKEAEAILKDCNGQVDAAEARSNQISSSAEALLASKGEDVLKFETPSSVLEEVEKMVPEAASVCNKVKTHLMEEIKKIKAAKGPLAEAKKELTKLTGKVESFVKKNAHTLQAVKAACKSISEAGAVKASAALRAEVHQKGMTFDAFFAELAEGGSIKHEALCKRLLSLDLGLSEEHAKLVCRKVEAGTIGKRAFQAFVQRYYSVTTVRESSTFQQYTVPDFCFPSSTERLQAIAITTEFEISKAKTIRKAEVEEMFEVLEGPKSDEKLSLTRVRGRSLADGTEGWLSIKGNQGSLFLKEAEKPFYSISSRDEVRLDADFKVGDGEPVRMLKYGEVLEMLEGPRKETFPPGLRARGKATSDDAVGWFSIRDRQGTIFAEAEGKIYTCVSTVAMTDTFEIKDCQVVKKLAVGDLFAVEEGPLKQEDSGVTRVKGKTLSDEKVGWITITGNAGTTFASASKTHYAIVKEVKLQKTVAANSEVLKTLAPGEAVQVSETKEEAQQPSIRVRVRTTDGPETQRLVFPGTGRKICCVLISIMAAERFTERLGDNKFFKIDLPQRKAVEFKTSRWTSVYKCLVATPMQSTCKVREIAANEILQLLDGPVEEAQSMFQGQVASPLGAMATLLGLGGLSGCPLEIVRALEGMGWNVQRLGTLHDAGDEMIGVVLQATEEKLGKAVDVQILLGLIEVCQAAAEVAWKMEGKTSGAELLVAHEQKRLQEKMNEWRKFTQKVLVEKAPLVGTAKVIRWPTKLQRRLNEAGDNPALRDSAERTERNRWIHQLKRLLQDGGCPSVRDETMGFELSRRYGKGRRVNTLRKHVKTWQKVSEWTMATFRRAWPAEPSEFARYLECRANEPCGRTVPDSVYRTLIFMENAGEIPPEEQLNKSPAVRNVLEEVNMQLSENSGGVFTKRAWHLPVKVIAEFETVVMDEKAKEYVRCYAWFRLVKTWTGMRFSDTCGLLEETMELQSFGLTAVLAKTKTTGPGKKAQKLRIWVNVMCWIRHRHWLEVGFDLWKKLGREAGLQGRDFGLPCPTRDLSGFTRRMAKYGLASKCSQALFNDLNCEYDGAVVPLLPVGAGLLWTEHSERATIRTWADAVEISPEVKKQMGRWMPSSDQAYERTWRANVLRAQEKIASFIRNRMGGKDVFDEAAVFSAMASKLEEMGLPPGAAEVQIDKLMVFGKGPVPKRVRLTPNGAVFEPDDEGEAVAGFGDDGVYPSGPLMGYESMSEDDAGDLAAGEAEVREAPTHGTYVLSIVGRGQTKTLHRIGECHRVPGIHYSCFEVVGDNPPPASEFHRSCRLCFPRGTGAGEESSGEAEDGEVSSSDSSTSVEESSD</sequence>
<dbReference type="PROSITE" id="PS50249">
    <property type="entry name" value="MPN"/>
    <property type="match status" value="1"/>
</dbReference>
<proteinExistence type="predicted"/>
<dbReference type="InterPro" id="IPR037518">
    <property type="entry name" value="MPN"/>
</dbReference>
<evidence type="ECO:0000313" key="14">
    <source>
        <dbReference type="EMBL" id="CAL4798352.1"/>
    </source>
</evidence>
<keyword evidence="6 9" id="KW-0472">Membrane</keyword>
<gene>
    <name evidence="12" type="ORF">C1SCF055_LOCUS36245</name>
</gene>
<evidence type="ECO:0000313" key="15">
    <source>
        <dbReference type="Proteomes" id="UP001152797"/>
    </source>
</evidence>
<name>A0A9P1DJY5_9DINO</name>
<reference evidence="12" key="1">
    <citation type="submission" date="2022-10" db="EMBL/GenBank/DDBJ databases">
        <authorList>
            <person name="Chen Y."/>
            <person name="Dougan E. K."/>
            <person name="Chan C."/>
            <person name="Rhodes N."/>
            <person name="Thang M."/>
        </authorList>
    </citation>
    <scope>NUCLEOTIDE SEQUENCE</scope>
</reference>
<feature type="region of interest" description="Disordered" evidence="8">
    <location>
        <begin position="3606"/>
        <end position="3636"/>
    </location>
</feature>